<protein>
    <recommendedName>
        <fullName evidence="3">ATP-dependent exodnase (Exonuclease V) alpha subunit-helicase superfamily I member</fullName>
    </recommendedName>
</protein>
<organism evidence="1 2">
    <name type="scientific">Adhaeribacter aerolatus</name>
    <dbReference type="NCBI Taxonomy" id="670289"/>
    <lineage>
        <taxon>Bacteria</taxon>
        <taxon>Pseudomonadati</taxon>
        <taxon>Bacteroidota</taxon>
        <taxon>Cytophagia</taxon>
        <taxon>Cytophagales</taxon>
        <taxon>Hymenobacteraceae</taxon>
        <taxon>Adhaeribacter</taxon>
    </lineage>
</organism>
<comment type="caution">
    <text evidence="1">The sequence shown here is derived from an EMBL/GenBank/DDBJ whole genome shotgun (WGS) entry which is preliminary data.</text>
</comment>
<reference evidence="1 2" key="1">
    <citation type="submission" date="2019-07" db="EMBL/GenBank/DDBJ databases">
        <title>Whole genome shotgun sequence of Adhaeribacter aerolatus NBRC 106133.</title>
        <authorList>
            <person name="Hosoyama A."/>
            <person name="Uohara A."/>
            <person name="Ohji S."/>
            <person name="Ichikawa N."/>
        </authorList>
    </citation>
    <scope>NUCLEOTIDE SEQUENCE [LARGE SCALE GENOMIC DNA]</scope>
    <source>
        <strain evidence="1 2">NBRC 106133</strain>
    </source>
</reference>
<name>A0A512AS33_9BACT</name>
<evidence type="ECO:0008006" key="3">
    <source>
        <dbReference type="Google" id="ProtNLM"/>
    </source>
</evidence>
<evidence type="ECO:0000313" key="2">
    <source>
        <dbReference type="Proteomes" id="UP000321532"/>
    </source>
</evidence>
<dbReference type="InterPro" id="IPR021457">
    <property type="entry name" value="DUF3108"/>
</dbReference>
<accession>A0A512AS33</accession>
<evidence type="ECO:0000313" key="1">
    <source>
        <dbReference type="EMBL" id="GEO02377.1"/>
    </source>
</evidence>
<dbReference type="Proteomes" id="UP000321532">
    <property type="component" value="Unassembled WGS sequence"/>
</dbReference>
<dbReference type="EMBL" id="BJYS01000001">
    <property type="protein sequence ID" value="GEO02377.1"/>
    <property type="molecule type" value="Genomic_DNA"/>
</dbReference>
<dbReference type="AlphaFoldDB" id="A0A512AS33"/>
<dbReference type="Pfam" id="PF11306">
    <property type="entry name" value="DUF3108"/>
    <property type="match status" value="1"/>
</dbReference>
<sequence>MFSERIKANFKTVMNKYLPVFLVLVVVLASGFMLNDTLRRVEQDSFSTGEVLRYKVHYGVINAAEAVIDIDPNLQKVNNRACYKANVYGKTIGSFDFFLRIRDTWRSYIDTSAILPLRFHRNIEEGKYRKKEYVNFDHYRNIAVVEDKKGTETFKIPENVQDIVSGFYYMRTLNLDKYKNGDVIRLQGFFDDEVYDFTVTFRGREIVETKAGNIQAFKLVPKMPANKLFSGENAVSVYLSDDKNKIPVMIKAEMFVGSIKVNLYHYSGLKYKLNVAKSS</sequence>
<proteinExistence type="predicted"/>
<gene>
    <name evidence="1" type="ORF">AAE02nite_00410</name>
</gene>
<keyword evidence="2" id="KW-1185">Reference proteome</keyword>